<protein>
    <recommendedName>
        <fullName evidence="2">DUF4336 domain-containing protein</fullName>
    </recommendedName>
</protein>
<dbReference type="EMBL" id="HBKQ01019668">
    <property type="protein sequence ID" value="CAE2234573.1"/>
    <property type="molecule type" value="Transcribed_RNA"/>
</dbReference>
<reference evidence="1" key="1">
    <citation type="submission" date="2021-01" db="EMBL/GenBank/DDBJ databases">
        <authorList>
            <person name="Corre E."/>
            <person name="Pelletier E."/>
            <person name="Niang G."/>
            <person name="Scheremetjew M."/>
            <person name="Finn R."/>
            <person name="Kale V."/>
            <person name="Holt S."/>
            <person name="Cochrane G."/>
            <person name="Meng A."/>
            <person name="Brown T."/>
            <person name="Cohen L."/>
        </authorList>
    </citation>
    <scope>NUCLEOTIDE SEQUENCE</scope>
    <source>
        <strain evidence="1">Isolate 1302-5</strain>
    </source>
</reference>
<proteinExistence type="predicted"/>
<accession>A0A7S4INA2</accession>
<dbReference type="InterPro" id="IPR025638">
    <property type="entry name" value="DUF4336"/>
</dbReference>
<dbReference type="Pfam" id="PF14234">
    <property type="entry name" value="DUF4336"/>
    <property type="match status" value="1"/>
</dbReference>
<dbReference type="PANTHER" id="PTHR33835">
    <property type="entry name" value="YALI0C07656P"/>
    <property type="match status" value="1"/>
</dbReference>
<dbReference type="AlphaFoldDB" id="A0A7S4INA2"/>
<evidence type="ECO:0000313" key="1">
    <source>
        <dbReference type="EMBL" id="CAE2234573.1"/>
    </source>
</evidence>
<evidence type="ECO:0008006" key="2">
    <source>
        <dbReference type="Google" id="ProtNLM"/>
    </source>
</evidence>
<dbReference type="PANTHER" id="PTHR33835:SF1">
    <property type="entry name" value="METALLO-BETA-LACTAMASE DOMAIN-CONTAINING PROTEIN"/>
    <property type="match status" value="1"/>
</dbReference>
<name>A0A7S4INA2_9STRA</name>
<organism evidence="1">
    <name type="scientific">Odontella aurita</name>
    <dbReference type="NCBI Taxonomy" id="265563"/>
    <lineage>
        <taxon>Eukaryota</taxon>
        <taxon>Sar</taxon>
        <taxon>Stramenopiles</taxon>
        <taxon>Ochrophyta</taxon>
        <taxon>Bacillariophyta</taxon>
        <taxon>Mediophyceae</taxon>
        <taxon>Biddulphiophycidae</taxon>
        <taxon>Eupodiscales</taxon>
        <taxon>Odontellaceae</taxon>
        <taxon>Odontella</taxon>
    </lineage>
</organism>
<sequence length="206" mass="23538">MMSKPVADMSNTKLLPFAPNIWVKDYPIRYSGCAFFGRMTVIKLEDGRIILHSPCDIDNVAKAEIDDLGGTVAFIVAPGTYHYLHVESCQRAFPLARTYVCPGLEAKRPDLRFDGVLGDQQPPDGDEGWGKELDQVVVKGCRFIWEVAFFHRSTRTLILVDIVENIGDQTPGTNWILRFFWKYVVFMWNNPKVRMHAQQPWRSNSS</sequence>
<gene>
    <name evidence="1" type="ORF">OAUR00152_LOCUS13289</name>
</gene>